<keyword evidence="2" id="KW-0472">Membrane</keyword>
<evidence type="ECO:0000256" key="1">
    <source>
        <dbReference type="ARBA" id="ARBA00007920"/>
    </source>
</evidence>
<keyword evidence="2" id="KW-0812">Transmembrane</keyword>
<dbReference type="Proteomes" id="UP000054270">
    <property type="component" value="Unassembled WGS sequence"/>
</dbReference>
<dbReference type="InterPro" id="IPR044294">
    <property type="entry name" value="Lipase-like"/>
</dbReference>
<dbReference type="Gene3D" id="3.40.50.1820">
    <property type="entry name" value="alpha/beta hydrolase"/>
    <property type="match status" value="1"/>
</dbReference>
<keyword evidence="2" id="KW-1133">Transmembrane helix</keyword>
<feature type="domain" description="DUF676" evidence="3">
    <location>
        <begin position="5"/>
        <end position="206"/>
    </location>
</feature>
<proteinExistence type="inferred from homology"/>
<dbReference type="PANTHER" id="PTHR12482:SF62">
    <property type="entry name" value="LIPASE ROG1-RELATED"/>
    <property type="match status" value="1"/>
</dbReference>
<dbReference type="EMBL" id="KN817545">
    <property type="protein sequence ID" value="KJA23122.1"/>
    <property type="molecule type" value="Genomic_DNA"/>
</dbReference>
<dbReference type="OMA" id="YQFMNEG"/>
<feature type="transmembrane region" description="Helical" evidence="2">
    <location>
        <begin position="281"/>
        <end position="304"/>
    </location>
</feature>
<evidence type="ECO:0000313" key="4">
    <source>
        <dbReference type="EMBL" id="KJA23122.1"/>
    </source>
</evidence>
<dbReference type="OrthoDB" id="273452at2759"/>
<keyword evidence="5" id="KW-1185">Reference proteome</keyword>
<evidence type="ECO:0000256" key="2">
    <source>
        <dbReference type="SAM" id="Phobius"/>
    </source>
</evidence>
<evidence type="ECO:0000313" key="5">
    <source>
        <dbReference type="Proteomes" id="UP000054270"/>
    </source>
</evidence>
<comment type="similarity">
    <text evidence="1">Belongs to the putative lipase ROG1 family.</text>
</comment>
<name>A0A0D2L7L3_HYPSF</name>
<dbReference type="Pfam" id="PF05057">
    <property type="entry name" value="DUF676"/>
    <property type="match status" value="1"/>
</dbReference>
<evidence type="ECO:0000259" key="3">
    <source>
        <dbReference type="Pfam" id="PF05057"/>
    </source>
</evidence>
<gene>
    <name evidence="4" type="ORF">HYPSUDRAFT_40267</name>
</gene>
<organism evidence="4 5">
    <name type="scientific">Hypholoma sublateritium (strain FD-334 SS-4)</name>
    <dbReference type="NCBI Taxonomy" id="945553"/>
    <lineage>
        <taxon>Eukaryota</taxon>
        <taxon>Fungi</taxon>
        <taxon>Dikarya</taxon>
        <taxon>Basidiomycota</taxon>
        <taxon>Agaricomycotina</taxon>
        <taxon>Agaricomycetes</taxon>
        <taxon>Agaricomycetidae</taxon>
        <taxon>Agaricales</taxon>
        <taxon>Agaricineae</taxon>
        <taxon>Strophariaceae</taxon>
        <taxon>Hypholoma</taxon>
    </lineage>
</organism>
<dbReference type="PANTHER" id="PTHR12482">
    <property type="entry name" value="LIPASE ROG1-RELATED-RELATED"/>
    <property type="match status" value="1"/>
</dbReference>
<accession>A0A0D2L7L3</accession>
<dbReference type="AlphaFoldDB" id="A0A0D2L7L3"/>
<dbReference type="SUPFAM" id="SSF53474">
    <property type="entry name" value="alpha/beta-Hydrolases"/>
    <property type="match status" value="1"/>
</dbReference>
<reference evidence="5" key="1">
    <citation type="submission" date="2014-04" db="EMBL/GenBank/DDBJ databases">
        <title>Evolutionary Origins and Diversification of the Mycorrhizal Mutualists.</title>
        <authorList>
            <consortium name="DOE Joint Genome Institute"/>
            <consortium name="Mycorrhizal Genomics Consortium"/>
            <person name="Kohler A."/>
            <person name="Kuo A."/>
            <person name="Nagy L.G."/>
            <person name="Floudas D."/>
            <person name="Copeland A."/>
            <person name="Barry K.W."/>
            <person name="Cichocki N."/>
            <person name="Veneault-Fourrey C."/>
            <person name="LaButti K."/>
            <person name="Lindquist E.A."/>
            <person name="Lipzen A."/>
            <person name="Lundell T."/>
            <person name="Morin E."/>
            <person name="Murat C."/>
            <person name="Riley R."/>
            <person name="Ohm R."/>
            <person name="Sun H."/>
            <person name="Tunlid A."/>
            <person name="Henrissat B."/>
            <person name="Grigoriev I.V."/>
            <person name="Hibbett D.S."/>
            <person name="Martin F."/>
        </authorList>
    </citation>
    <scope>NUCLEOTIDE SEQUENCE [LARGE SCALE GENOMIC DNA]</scope>
    <source>
        <strain evidence="5">FD-334 SS-4</strain>
    </source>
</reference>
<dbReference type="InterPro" id="IPR029058">
    <property type="entry name" value="AB_hydrolase_fold"/>
</dbReference>
<protein>
    <recommendedName>
        <fullName evidence="3">DUF676 domain-containing protein</fullName>
    </recommendedName>
</protein>
<sequence>MPGEIHVLVLIHGMWGNPLQLAELARIARETHAEDSSDGTRLHVLVAESISGQCTYDGIDWGGERVAEEIQGAVKALEHDGDRVTRFSATGFSLGGLIARYCITVLNQQGFFETIEPVNFTAIATPHCGVPRYNSLISSLTSTLGPKLLSRTGEQMYCVDKWSPTGRSLLVVMADPDREFYKTLAKFQHIKIYANAVNDKTVPYVTAAIEISDPFVDHETNGIQIEFHEMYERVISHFAVPSSRTPDTLKPAVTSAAWFKGSKASKPFLPPFLQFRFPLNILFYLLLPILIPLFIIFLIVMLSLASRSSRARIKELEREATGRSQQTLFKLLGKLENEIADATAGLVDDPDALLLQAPTSKAHPIISVTHSRIARWLNTLPIKKERAFFGEEFNSHAIIVSRDIQTIENHREGECVIRHWAESLVV</sequence>
<dbReference type="InterPro" id="IPR007751">
    <property type="entry name" value="DUF676_lipase-like"/>
</dbReference>